<name>A0AAV2F8P0_9ROSI</name>
<protein>
    <submittedName>
        <fullName evidence="2">Uncharacterized protein</fullName>
    </submittedName>
</protein>
<evidence type="ECO:0000256" key="1">
    <source>
        <dbReference type="SAM" id="MobiDB-lite"/>
    </source>
</evidence>
<feature type="region of interest" description="Disordered" evidence="1">
    <location>
        <begin position="1"/>
        <end position="39"/>
    </location>
</feature>
<dbReference type="AlphaFoldDB" id="A0AAV2F8P0"/>
<evidence type="ECO:0000313" key="2">
    <source>
        <dbReference type="EMBL" id="CAL1394402.1"/>
    </source>
</evidence>
<proteinExistence type="predicted"/>
<keyword evidence="3" id="KW-1185">Reference proteome</keyword>
<dbReference type="Proteomes" id="UP001497516">
    <property type="component" value="Chromosome 6"/>
</dbReference>
<dbReference type="EMBL" id="OZ034819">
    <property type="protein sequence ID" value="CAL1394402.1"/>
    <property type="molecule type" value="Genomic_DNA"/>
</dbReference>
<feature type="compositionally biased region" description="Low complexity" evidence="1">
    <location>
        <begin position="1"/>
        <end position="17"/>
    </location>
</feature>
<reference evidence="2 3" key="1">
    <citation type="submission" date="2024-04" db="EMBL/GenBank/DDBJ databases">
        <authorList>
            <person name="Fracassetti M."/>
        </authorList>
    </citation>
    <scope>NUCLEOTIDE SEQUENCE [LARGE SCALE GENOMIC DNA]</scope>
</reference>
<gene>
    <name evidence="2" type="ORF">LTRI10_LOCUS34907</name>
</gene>
<accession>A0AAV2F8P0</accession>
<feature type="compositionally biased region" description="Polar residues" evidence="1">
    <location>
        <begin position="18"/>
        <end position="35"/>
    </location>
</feature>
<organism evidence="2 3">
    <name type="scientific">Linum trigynum</name>
    <dbReference type="NCBI Taxonomy" id="586398"/>
    <lineage>
        <taxon>Eukaryota</taxon>
        <taxon>Viridiplantae</taxon>
        <taxon>Streptophyta</taxon>
        <taxon>Embryophyta</taxon>
        <taxon>Tracheophyta</taxon>
        <taxon>Spermatophyta</taxon>
        <taxon>Magnoliopsida</taxon>
        <taxon>eudicotyledons</taxon>
        <taxon>Gunneridae</taxon>
        <taxon>Pentapetalae</taxon>
        <taxon>rosids</taxon>
        <taxon>fabids</taxon>
        <taxon>Malpighiales</taxon>
        <taxon>Linaceae</taxon>
        <taxon>Linum</taxon>
    </lineage>
</organism>
<evidence type="ECO:0000313" key="3">
    <source>
        <dbReference type="Proteomes" id="UP001497516"/>
    </source>
</evidence>
<sequence length="87" mass="8958">MPGVSTPTATLTTRGGTNIPTSPGWDQSYTTNLPGTSRLPEPFLTTQTREIPAATTTLPAQIGASSSLVTDAAISAVRCSPRSPSIE</sequence>